<keyword evidence="1" id="KW-0472">Membrane</keyword>
<keyword evidence="3" id="KW-1185">Reference proteome</keyword>
<evidence type="ECO:0000256" key="1">
    <source>
        <dbReference type="SAM" id="Phobius"/>
    </source>
</evidence>
<feature type="transmembrane region" description="Helical" evidence="1">
    <location>
        <begin position="25"/>
        <end position="48"/>
    </location>
</feature>
<proteinExistence type="predicted"/>
<gene>
    <name evidence="2" type="ORF">SAMN05428998_1088</name>
</gene>
<name>A0A1Y6BSX4_9PROT</name>
<keyword evidence="1" id="KW-1133">Transmembrane helix</keyword>
<dbReference type="Proteomes" id="UP000192917">
    <property type="component" value="Unassembled WGS sequence"/>
</dbReference>
<dbReference type="STRING" id="560819.SAMN05428998_1088"/>
<keyword evidence="1" id="KW-0812">Transmembrane</keyword>
<protein>
    <submittedName>
        <fullName evidence="2">Uncharacterized protein</fullName>
    </submittedName>
</protein>
<reference evidence="2 3" key="1">
    <citation type="submission" date="2017-04" db="EMBL/GenBank/DDBJ databases">
        <authorList>
            <person name="Afonso C.L."/>
            <person name="Miller P.J."/>
            <person name="Scott M.A."/>
            <person name="Spackman E."/>
            <person name="Goraichik I."/>
            <person name="Dimitrov K.M."/>
            <person name="Suarez D.L."/>
            <person name="Swayne D.E."/>
        </authorList>
    </citation>
    <scope>NUCLEOTIDE SEQUENCE [LARGE SCALE GENOMIC DNA]</scope>
    <source>
        <strain evidence="2 3">USBA 355</strain>
    </source>
</reference>
<dbReference type="EMBL" id="FWZX01000008">
    <property type="protein sequence ID" value="SMF23418.1"/>
    <property type="molecule type" value="Genomic_DNA"/>
</dbReference>
<evidence type="ECO:0000313" key="2">
    <source>
        <dbReference type="EMBL" id="SMF23418.1"/>
    </source>
</evidence>
<organism evidence="2 3">
    <name type="scientific">Tistlia consotensis USBA 355</name>
    <dbReference type="NCBI Taxonomy" id="560819"/>
    <lineage>
        <taxon>Bacteria</taxon>
        <taxon>Pseudomonadati</taxon>
        <taxon>Pseudomonadota</taxon>
        <taxon>Alphaproteobacteria</taxon>
        <taxon>Rhodospirillales</taxon>
        <taxon>Rhodovibrionaceae</taxon>
        <taxon>Tistlia</taxon>
    </lineage>
</organism>
<accession>A0A1Y6BSX4</accession>
<dbReference type="AlphaFoldDB" id="A0A1Y6BSX4"/>
<evidence type="ECO:0000313" key="3">
    <source>
        <dbReference type="Proteomes" id="UP000192917"/>
    </source>
</evidence>
<dbReference type="RefSeq" id="WP_159460199.1">
    <property type="nucleotide sequence ID" value="NZ_FWZX01000008.1"/>
</dbReference>
<sequence length="51" mass="5423">MIRCMKARRRPDGRPFGIPDSAHDWAVFLTGLAWGAGLTALAALAFGVPAL</sequence>